<dbReference type="EMBL" id="CP003304">
    <property type="protein sequence ID" value="AFB21480.1"/>
    <property type="molecule type" value="Genomic_DNA"/>
</dbReference>
<evidence type="ECO:0000313" key="2">
    <source>
        <dbReference type="EMBL" id="AFB21480.1"/>
    </source>
</evidence>
<sequence>MTKLLKLFFFTIIIFNNIAFAKETDFYIGIESKIVKPVVSKFQHKNSKTEIILKKSSIYSGEIGYIIYPQIAIEFLETYQPTYLLHYVLPQQNLSNGLTIPPTPGNAKVLSNTYMLNLIDNLEKIKTFTAFVILGGGNSTSKS</sequence>
<organism evidence="2 3">
    <name type="scientific">Rickettsia canadensis str. CA410</name>
    <dbReference type="NCBI Taxonomy" id="1105107"/>
    <lineage>
        <taxon>Bacteria</taxon>
        <taxon>Pseudomonadati</taxon>
        <taxon>Pseudomonadota</taxon>
        <taxon>Alphaproteobacteria</taxon>
        <taxon>Rickettsiales</taxon>
        <taxon>Rickettsiaceae</taxon>
        <taxon>Rickettsieae</taxon>
        <taxon>Rickettsia</taxon>
        <taxon>belli group</taxon>
    </lineage>
</organism>
<evidence type="ECO:0000313" key="3">
    <source>
        <dbReference type="Proteomes" id="UP000007878"/>
    </source>
</evidence>
<keyword evidence="3" id="KW-1185">Reference proteome</keyword>
<reference evidence="3" key="1">
    <citation type="submission" date="2012-02" db="EMBL/GenBank/DDBJ databases">
        <title>Complete genome sequence of Rickettsia parkeri strain Portsmouth.</title>
        <authorList>
            <person name="Johnson S.L."/>
            <person name="Munk A.C."/>
            <person name="Han S."/>
            <person name="Bruce D.C."/>
            <person name="Dasch G.A."/>
        </authorList>
    </citation>
    <scope>NUCLEOTIDE SEQUENCE [LARGE SCALE GENOMIC DNA]</scope>
    <source>
        <strain evidence="3">CA410</strain>
    </source>
</reference>
<name>A0ABM5MTP3_RICCA</name>
<proteinExistence type="predicted"/>
<feature type="chain" id="PRO_5047086046" evidence="1">
    <location>
        <begin position="22"/>
        <end position="143"/>
    </location>
</feature>
<evidence type="ECO:0000256" key="1">
    <source>
        <dbReference type="SAM" id="SignalP"/>
    </source>
</evidence>
<accession>A0ABM5MTP3</accession>
<dbReference type="Proteomes" id="UP000007878">
    <property type="component" value="Chromosome"/>
</dbReference>
<gene>
    <name evidence="2" type="ORF">RCA_04655</name>
</gene>
<feature type="signal peptide" evidence="1">
    <location>
        <begin position="1"/>
        <end position="21"/>
    </location>
</feature>
<protein>
    <submittedName>
        <fullName evidence="2">Uncharacterized protein</fullName>
    </submittedName>
</protein>
<keyword evidence="1" id="KW-0732">Signal</keyword>